<evidence type="ECO:0000256" key="5">
    <source>
        <dbReference type="ARBA" id="ARBA00022840"/>
    </source>
</evidence>
<dbReference type="GO" id="GO:0005524">
    <property type="term" value="F:ATP binding"/>
    <property type="evidence" value="ECO:0007669"/>
    <property type="project" value="UniProtKB-KW"/>
</dbReference>
<dbReference type="InterPro" id="IPR004582">
    <property type="entry name" value="Checkpoint_prot_Rad17_Rad24"/>
</dbReference>
<keyword evidence="4" id="KW-0227">DNA damage</keyword>
<evidence type="ECO:0000256" key="1">
    <source>
        <dbReference type="ARBA" id="ARBA00004123"/>
    </source>
</evidence>
<dbReference type="PANTHER" id="PTHR12172:SF0">
    <property type="entry name" value="CELL CYCLE CHECKPOINT PROTEIN RAD17"/>
    <property type="match status" value="1"/>
</dbReference>
<evidence type="ECO:0000259" key="8">
    <source>
        <dbReference type="SMART" id="SM00382"/>
    </source>
</evidence>
<dbReference type="InterPro" id="IPR003593">
    <property type="entry name" value="AAA+_ATPase"/>
</dbReference>
<dbReference type="GO" id="GO:0005634">
    <property type="term" value="C:nucleus"/>
    <property type="evidence" value="ECO:0007669"/>
    <property type="project" value="UniProtKB-SubCell"/>
</dbReference>
<sequence>MSNAKKQKVSNEAEMWVDKYKPKDPGTLCVAKKKYQSVVDAITSAVKDELRLIILLGPPGTGKTATIELIAQYTNMELVQWVNPPNVTYLDAEEKNRCYIEGEKSLTPFLNFIQREKYPSLGLDFQSSNRRKIVLVEDIPNFHTRKQRLEFQRTILTNVVTARRAFPCVFIISDETEGKSNVNQIFSTDILENSKVTSIRFNPVTPTMMKKTLQLILEKEKAMDRIDSKTFANIIESSGGDVRTAINMIQMLALQENVPAHKKAGQKKPKGKNVEPLCLGSRDFSLSLFHSLGKVLYNKRNEGGPGGLDQQFNMKQIHHRSTMKSDPSVFYKDIHVDSTIFNQFLAENYLKFFTDIEDISLGSKYISDSDIIVSSKVWNSFQDEVIVSEYAWETISRGLMYSNTHPSPNKFTPLVKPHNMTIFQSAQNNSMILYNLHKSFCLNYLETPNILCTQVLPYYVHLTKKFNFGLTATQLSFMRVMTSYSSPKQESLAVRGGEVLQQFDTYFEDYKKIQVENERRNTITNNIDNERIKKETMEMLKEDDIEEC</sequence>
<name>A0A6B2L0Z6_9EUKA</name>
<dbReference type="GO" id="GO:0003689">
    <property type="term" value="F:DNA clamp loader activity"/>
    <property type="evidence" value="ECO:0007669"/>
    <property type="project" value="TreeGrafter"/>
</dbReference>
<dbReference type="EMBL" id="GIBP01001677">
    <property type="protein sequence ID" value="NDV30646.1"/>
    <property type="molecule type" value="Transcribed_RNA"/>
</dbReference>
<evidence type="ECO:0000256" key="4">
    <source>
        <dbReference type="ARBA" id="ARBA00022763"/>
    </source>
</evidence>
<feature type="domain" description="AAA+ ATPase" evidence="8">
    <location>
        <begin position="49"/>
        <end position="176"/>
    </location>
</feature>
<keyword evidence="7" id="KW-0131">Cell cycle</keyword>
<dbReference type="GO" id="GO:0000077">
    <property type="term" value="P:DNA damage checkpoint signaling"/>
    <property type="evidence" value="ECO:0007669"/>
    <property type="project" value="TreeGrafter"/>
</dbReference>
<evidence type="ECO:0000256" key="3">
    <source>
        <dbReference type="ARBA" id="ARBA00022741"/>
    </source>
</evidence>
<protein>
    <recommendedName>
        <fullName evidence="8">AAA+ ATPase domain-containing protein</fullName>
    </recommendedName>
</protein>
<evidence type="ECO:0000256" key="2">
    <source>
        <dbReference type="ARBA" id="ARBA00006168"/>
    </source>
</evidence>
<dbReference type="GO" id="GO:0033314">
    <property type="term" value="P:mitotic DNA replication checkpoint signaling"/>
    <property type="evidence" value="ECO:0007669"/>
    <property type="project" value="TreeGrafter"/>
</dbReference>
<dbReference type="SMART" id="SM00382">
    <property type="entry name" value="AAA"/>
    <property type="match status" value="1"/>
</dbReference>
<evidence type="ECO:0000256" key="7">
    <source>
        <dbReference type="ARBA" id="ARBA00023306"/>
    </source>
</evidence>
<dbReference type="SUPFAM" id="SSF52540">
    <property type="entry name" value="P-loop containing nucleoside triphosphate hydrolases"/>
    <property type="match status" value="1"/>
</dbReference>
<dbReference type="InterPro" id="IPR027417">
    <property type="entry name" value="P-loop_NTPase"/>
</dbReference>
<dbReference type="PANTHER" id="PTHR12172">
    <property type="entry name" value="CELL CYCLE CHECKPOINT PROTEIN RAD17"/>
    <property type="match status" value="1"/>
</dbReference>
<dbReference type="AlphaFoldDB" id="A0A6B2L0Z6"/>
<dbReference type="Gene3D" id="3.40.50.300">
    <property type="entry name" value="P-loop containing nucleotide triphosphate hydrolases"/>
    <property type="match status" value="1"/>
</dbReference>
<reference evidence="9" key="1">
    <citation type="journal article" date="2020" name="J. Eukaryot. Microbiol.">
        <title>De novo Sequencing, Assembly and Annotation of the Transcriptome for the Free-Living Testate Amoeba Arcella intermedia.</title>
        <authorList>
            <person name="Ribeiro G.M."/>
            <person name="Porfirio-Sousa A.L."/>
            <person name="Maurer-Alcala X.X."/>
            <person name="Katz L.A."/>
            <person name="Lahr D.J.G."/>
        </authorList>
    </citation>
    <scope>NUCLEOTIDE SEQUENCE</scope>
</reference>
<dbReference type="Gene3D" id="1.10.8.60">
    <property type="match status" value="1"/>
</dbReference>
<dbReference type="GO" id="GO:0003682">
    <property type="term" value="F:chromatin binding"/>
    <property type="evidence" value="ECO:0007669"/>
    <property type="project" value="TreeGrafter"/>
</dbReference>
<organism evidence="9">
    <name type="scientific">Arcella intermedia</name>
    <dbReference type="NCBI Taxonomy" id="1963864"/>
    <lineage>
        <taxon>Eukaryota</taxon>
        <taxon>Amoebozoa</taxon>
        <taxon>Tubulinea</taxon>
        <taxon>Elardia</taxon>
        <taxon>Arcellinida</taxon>
        <taxon>Sphaerothecina</taxon>
        <taxon>Arcellidae</taxon>
        <taxon>Arcella</taxon>
    </lineage>
</organism>
<comment type="similarity">
    <text evidence="2">Belongs to the rad17/RAD24 family.</text>
</comment>
<evidence type="ECO:0000256" key="6">
    <source>
        <dbReference type="ARBA" id="ARBA00023242"/>
    </source>
</evidence>
<keyword evidence="6" id="KW-0539">Nucleus</keyword>
<keyword evidence="3" id="KW-0547">Nucleotide-binding</keyword>
<evidence type="ECO:0000313" key="9">
    <source>
        <dbReference type="EMBL" id="NDV30646.1"/>
    </source>
</evidence>
<comment type="subcellular location">
    <subcellularLocation>
        <location evidence="1">Nucleus</location>
    </subcellularLocation>
</comment>
<accession>A0A6B2L0Z6</accession>
<keyword evidence="5" id="KW-0067">ATP-binding</keyword>
<dbReference type="Pfam" id="PF03215">
    <property type="entry name" value="Rad17"/>
    <property type="match status" value="1"/>
</dbReference>
<dbReference type="GO" id="GO:0006281">
    <property type="term" value="P:DNA repair"/>
    <property type="evidence" value="ECO:0007669"/>
    <property type="project" value="InterPro"/>
</dbReference>
<proteinExistence type="inferred from homology"/>